<feature type="region of interest" description="Disordered" evidence="1">
    <location>
        <begin position="86"/>
        <end position="109"/>
    </location>
</feature>
<comment type="caution">
    <text evidence="2">The sequence shown here is derived from an EMBL/GenBank/DDBJ whole genome shotgun (WGS) entry which is preliminary data.</text>
</comment>
<dbReference type="Proteomes" id="UP000887116">
    <property type="component" value="Unassembled WGS sequence"/>
</dbReference>
<evidence type="ECO:0000313" key="3">
    <source>
        <dbReference type="Proteomes" id="UP000887116"/>
    </source>
</evidence>
<accession>A0A8X6L693</accession>
<feature type="compositionally biased region" description="Polar residues" evidence="1">
    <location>
        <begin position="89"/>
        <end position="109"/>
    </location>
</feature>
<sequence>MKLFPDYNLILQDLQRSHLTATNTHIAGFIKIQAETQTHRQEIEEYLISKKVEHYVNDPPPPQTVVIKGLLASTDPEDVKNDLVKTKESNLLTSPNSADLKQKTHFQSS</sequence>
<gene>
    <name evidence="2" type="ORF">TNCT_685371</name>
</gene>
<name>A0A8X6L693_TRICU</name>
<protein>
    <submittedName>
        <fullName evidence="2">Uncharacterized protein</fullName>
    </submittedName>
</protein>
<evidence type="ECO:0000313" key="2">
    <source>
        <dbReference type="EMBL" id="GFQ99260.1"/>
    </source>
</evidence>
<keyword evidence="3" id="KW-1185">Reference proteome</keyword>
<reference evidence="2" key="1">
    <citation type="submission" date="2020-07" db="EMBL/GenBank/DDBJ databases">
        <title>Multicomponent nature underlies the extraordinary mechanical properties of spider dragline silk.</title>
        <authorList>
            <person name="Kono N."/>
            <person name="Nakamura H."/>
            <person name="Mori M."/>
            <person name="Yoshida Y."/>
            <person name="Ohtoshi R."/>
            <person name="Malay A.D."/>
            <person name="Moran D.A.P."/>
            <person name="Tomita M."/>
            <person name="Numata K."/>
            <person name="Arakawa K."/>
        </authorList>
    </citation>
    <scope>NUCLEOTIDE SEQUENCE</scope>
</reference>
<proteinExistence type="predicted"/>
<dbReference type="AlphaFoldDB" id="A0A8X6L693"/>
<organism evidence="2 3">
    <name type="scientific">Trichonephila clavata</name>
    <name type="common">Joro spider</name>
    <name type="synonym">Nephila clavata</name>
    <dbReference type="NCBI Taxonomy" id="2740835"/>
    <lineage>
        <taxon>Eukaryota</taxon>
        <taxon>Metazoa</taxon>
        <taxon>Ecdysozoa</taxon>
        <taxon>Arthropoda</taxon>
        <taxon>Chelicerata</taxon>
        <taxon>Arachnida</taxon>
        <taxon>Araneae</taxon>
        <taxon>Araneomorphae</taxon>
        <taxon>Entelegynae</taxon>
        <taxon>Araneoidea</taxon>
        <taxon>Nephilidae</taxon>
        <taxon>Trichonephila</taxon>
    </lineage>
</organism>
<evidence type="ECO:0000256" key="1">
    <source>
        <dbReference type="SAM" id="MobiDB-lite"/>
    </source>
</evidence>
<dbReference type="EMBL" id="BMAO01024981">
    <property type="protein sequence ID" value="GFQ99260.1"/>
    <property type="molecule type" value="Genomic_DNA"/>
</dbReference>